<dbReference type="Proteomes" id="UP000009170">
    <property type="component" value="Unassembled WGS sequence"/>
</dbReference>
<feature type="region of interest" description="Disordered" evidence="1">
    <location>
        <begin position="123"/>
        <end position="146"/>
    </location>
</feature>
<reference evidence="3 5" key="1">
    <citation type="journal article" date="2006" name="Proc. Natl. Acad. Sci. U.S.A.">
        <title>Genome analysis of the smallest free-living eukaryote Ostreococcus tauri unveils many unique features.</title>
        <authorList>
            <person name="Derelle E."/>
            <person name="Ferraz C."/>
            <person name="Rombauts S."/>
            <person name="Rouze P."/>
            <person name="Worden A.Z."/>
            <person name="Robbens S."/>
            <person name="Partensky F."/>
            <person name="Degroeve S."/>
            <person name="Echeynie S."/>
            <person name="Cooke R."/>
            <person name="Saeys Y."/>
            <person name="Wuyts J."/>
            <person name="Jabbari K."/>
            <person name="Bowler C."/>
            <person name="Panaud O."/>
            <person name="Piegu B."/>
            <person name="Ball S.G."/>
            <person name="Ral J.-P."/>
            <person name="Bouget F.-Y."/>
            <person name="Piganeau G."/>
            <person name="De Baets B."/>
            <person name="Picard A."/>
            <person name="Delseny M."/>
            <person name="Demaille J."/>
            <person name="Van de Peer Y."/>
            <person name="Moreau H."/>
        </authorList>
    </citation>
    <scope>NUCLEOTIDE SEQUENCE [LARGE SCALE GENOMIC DNA]</scope>
    <source>
        <strain evidence="3 5">OTTH0595</strain>
    </source>
</reference>
<dbReference type="AlphaFoldDB" id="A0A096P8N9"/>
<feature type="region of interest" description="Disordered" evidence="1">
    <location>
        <begin position="16"/>
        <end position="43"/>
    </location>
</feature>
<dbReference type="EMBL" id="CAID01000016">
    <property type="protein sequence ID" value="CEG00350.1"/>
    <property type="molecule type" value="Genomic_DNA"/>
</dbReference>
<dbReference type="InParanoid" id="A0A096P8N9"/>
<keyword evidence="5" id="KW-1185">Reference proteome</keyword>
<feature type="compositionally biased region" description="Basic and acidic residues" evidence="1">
    <location>
        <begin position="26"/>
        <end position="39"/>
    </location>
</feature>
<protein>
    <submittedName>
        <fullName evidence="3">Unnamed product</fullName>
    </submittedName>
</protein>
<feature type="transmembrane region" description="Helical" evidence="2">
    <location>
        <begin position="217"/>
        <end position="237"/>
    </location>
</feature>
<accession>A0A454Y7F9</accession>
<keyword evidence="2" id="KW-0812">Transmembrane</keyword>
<evidence type="ECO:0000313" key="3">
    <source>
        <dbReference type="EMBL" id="CEG00350.1"/>
    </source>
</evidence>
<keyword evidence="2" id="KW-0472">Membrane</keyword>
<accession>A0A096P8N9</accession>
<organism evidence="3 5">
    <name type="scientific">Ostreococcus tauri</name>
    <name type="common">Marine green alga</name>
    <dbReference type="NCBI Taxonomy" id="70448"/>
    <lineage>
        <taxon>Eukaryota</taxon>
        <taxon>Viridiplantae</taxon>
        <taxon>Chlorophyta</taxon>
        <taxon>Mamiellophyceae</taxon>
        <taxon>Mamiellales</taxon>
        <taxon>Bathycoccaceae</taxon>
        <taxon>Ostreococcus</taxon>
    </lineage>
</organism>
<name>A0A096P8N9_OSTTA</name>
<evidence type="ECO:0000313" key="4">
    <source>
        <dbReference type="EMBL" id="OUS44282.1"/>
    </source>
</evidence>
<reference evidence="4" key="3">
    <citation type="submission" date="2017-04" db="EMBL/GenBank/DDBJ databases">
        <title>Population genomics of picophytoplankton unveils novel chromosome hypervariability.</title>
        <authorList>
            <consortium name="DOE Joint Genome Institute"/>
            <person name="Blanc-Mathieu R."/>
            <person name="Krasovec M."/>
            <person name="Hebrard M."/>
            <person name="Yau S."/>
            <person name="Desgranges E."/>
            <person name="Martin J."/>
            <person name="Schackwitz W."/>
            <person name="Kuo A."/>
            <person name="Salin G."/>
            <person name="Donnadieu C."/>
            <person name="Desdevises Y."/>
            <person name="Sanchez-Ferandin S."/>
            <person name="Moreau H."/>
            <person name="Rivals E."/>
            <person name="Grigoriev I.V."/>
            <person name="Grimsley N."/>
            <person name="Eyre-Walker A."/>
            <person name="Piganeau G."/>
        </authorList>
    </citation>
    <scope>NUCLEOTIDE SEQUENCE [LARGE SCALE GENOMIC DNA]</scope>
    <source>
        <strain evidence="4">RCC 1115</strain>
    </source>
</reference>
<gene>
    <name evidence="4" type="ORF">BE221DRAFT_193732</name>
    <name evidence="3" type="ORF">OT_ostta16g01380</name>
</gene>
<dbReference type="EMBL" id="KZ155825">
    <property type="protein sequence ID" value="OUS44282.1"/>
    <property type="molecule type" value="Genomic_DNA"/>
</dbReference>
<keyword evidence="2" id="KW-1133">Transmembrane helix</keyword>
<sequence>MASAVRALRWADDDETWDDATTGTTDAKENARTRERDGKATATRARRGLGALDVNVVDDRGASPGSVARAVFAGSTPGTMSAKHASRTRAIEVDEDDAEEDAASTMMLETSFDLGLGLDLDDASASPSELDASERAAPTPLNTPADGARFGSFGSPVVAFESPIVGARTKEELRVMLAKIVDEMEIDFDDAFDGDVFEKTRELAVRAKKPSTLTMQIPVITAVFALGIIASVFYASWPARDVAVNIEGSAFSHAWLFGAGANWREFGVIGGESYGRLMRANEMMARRTRRGELIRVVAHVLFRAPKVLAYASAVSATVAAVGKIIDEGARALDRYVASTSACMMAVQDESNTADSDDVVNFVVASRTPTIHPQTRVDSALTRDDVLDDESDALFEGFFAVMHV</sequence>
<evidence type="ECO:0000256" key="1">
    <source>
        <dbReference type="SAM" id="MobiDB-lite"/>
    </source>
</evidence>
<dbReference type="Proteomes" id="UP000195557">
    <property type="component" value="Unassembled WGS sequence"/>
</dbReference>
<evidence type="ECO:0000256" key="2">
    <source>
        <dbReference type="SAM" id="Phobius"/>
    </source>
</evidence>
<accession>A0A1Y5IAU4</accession>
<evidence type="ECO:0000313" key="5">
    <source>
        <dbReference type="Proteomes" id="UP000009170"/>
    </source>
</evidence>
<reference evidence="3" key="2">
    <citation type="journal article" date="2014" name="BMC Genomics">
        <title>An improved genome of the model marine alga Ostreococcus tauri unfolds by assessing Illumina de novo assemblies.</title>
        <authorList>
            <person name="Blanc-Mathieu R."/>
            <person name="Verhelst B."/>
            <person name="Derelle E."/>
            <person name="Rombauts S."/>
            <person name="Bouget F.Y."/>
            <person name="Carre I."/>
            <person name="Chateau A."/>
            <person name="Eyre-Walker A."/>
            <person name="Grimsley N."/>
            <person name="Moreau H."/>
            <person name="Piegu B."/>
            <person name="Rivals E."/>
            <person name="Schackwitz W."/>
            <person name="Van de Peer Y."/>
            <person name="Piganeau G."/>
        </authorList>
    </citation>
    <scope>NUCLEOTIDE SEQUENCE</scope>
    <source>
        <strain evidence="3">RCC4221</strain>
    </source>
</reference>
<proteinExistence type="predicted"/>